<dbReference type="KEGG" id="alp:LPB137_00815"/>
<dbReference type="PIRSF" id="PIRSF036354">
    <property type="entry name" value="NosR"/>
    <property type="match status" value="1"/>
</dbReference>
<evidence type="ECO:0000256" key="2">
    <source>
        <dbReference type="ARBA" id="ARBA00022475"/>
    </source>
</evidence>
<gene>
    <name evidence="6" type="ORF">LPB137_00815</name>
</gene>
<dbReference type="InterPro" id="IPR017896">
    <property type="entry name" value="4Fe4S_Fe-S-bd"/>
</dbReference>
<dbReference type="RefSeq" id="WP_076083091.1">
    <property type="nucleotide sequence ID" value="NZ_CP019070.1"/>
</dbReference>
<feature type="domain" description="FMN-binding" evidence="5">
    <location>
        <begin position="71"/>
        <end position="165"/>
    </location>
</feature>
<feature type="transmembrane region" description="Helical" evidence="4">
    <location>
        <begin position="570"/>
        <end position="593"/>
    </location>
</feature>
<dbReference type="GO" id="GO:0003677">
    <property type="term" value="F:DNA binding"/>
    <property type="evidence" value="ECO:0007669"/>
    <property type="project" value="InterPro"/>
</dbReference>
<evidence type="ECO:0000259" key="5">
    <source>
        <dbReference type="SMART" id="SM00900"/>
    </source>
</evidence>
<organism evidence="6 7">
    <name type="scientific">Poseidonibacter parvus</name>
    <dbReference type="NCBI Taxonomy" id="1850254"/>
    <lineage>
        <taxon>Bacteria</taxon>
        <taxon>Pseudomonadati</taxon>
        <taxon>Campylobacterota</taxon>
        <taxon>Epsilonproteobacteria</taxon>
        <taxon>Campylobacterales</taxon>
        <taxon>Arcobacteraceae</taxon>
        <taxon>Poseidonibacter</taxon>
    </lineage>
</organism>
<evidence type="ECO:0000313" key="7">
    <source>
        <dbReference type="Proteomes" id="UP000186074"/>
    </source>
</evidence>
<evidence type="ECO:0000256" key="1">
    <source>
        <dbReference type="ARBA" id="ARBA00004236"/>
    </source>
</evidence>
<feature type="transmembrane region" description="Helical" evidence="4">
    <location>
        <begin position="463"/>
        <end position="484"/>
    </location>
</feature>
<keyword evidence="3 4" id="KW-0472">Membrane</keyword>
<dbReference type="Proteomes" id="UP000186074">
    <property type="component" value="Chromosome"/>
</dbReference>
<keyword evidence="4" id="KW-1133">Transmembrane helix</keyword>
<feature type="transmembrane region" description="Helical" evidence="4">
    <location>
        <begin position="530"/>
        <end position="550"/>
    </location>
</feature>
<comment type="subcellular location">
    <subcellularLocation>
        <location evidence="1">Cell membrane</location>
    </subcellularLocation>
</comment>
<dbReference type="SMART" id="SM00900">
    <property type="entry name" value="FMN_bind"/>
    <property type="match status" value="1"/>
</dbReference>
<dbReference type="Pfam" id="PF12801">
    <property type="entry name" value="Fer4_5"/>
    <property type="match status" value="2"/>
</dbReference>
<dbReference type="InterPro" id="IPR007329">
    <property type="entry name" value="FMN-bd"/>
</dbReference>
<dbReference type="OrthoDB" id="9784262at2"/>
<dbReference type="PANTHER" id="PTHR30224:SF4">
    <property type="entry name" value="ELECTRON TRANSPORT PROTEIN YCCM-RELATED"/>
    <property type="match status" value="1"/>
</dbReference>
<dbReference type="EMBL" id="CP019070">
    <property type="protein sequence ID" value="APW64478.1"/>
    <property type="molecule type" value="Genomic_DNA"/>
</dbReference>
<dbReference type="InterPro" id="IPR011399">
    <property type="entry name" value="NosR"/>
</dbReference>
<reference evidence="6 7" key="1">
    <citation type="submission" date="2017-01" db="EMBL/GenBank/DDBJ databases">
        <title>Genome sequencing of Arcobacter sp. LPB0137.</title>
        <authorList>
            <person name="Lee G.-W."/>
            <person name="Yi H."/>
        </authorList>
    </citation>
    <scope>NUCLEOTIDE SEQUENCE [LARGE SCALE GENOMIC DNA]</scope>
    <source>
        <strain evidence="6 7">LPB0137</strain>
    </source>
</reference>
<dbReference type="GO" id="GO:0010181">
    <property type="term" value="F:FMN binding"/>
    <property type="evidence" value="ECO:0007669"/>
    <property type="project" value="InterPro"/>
</dbReference>
<accession>A0A1P8KIU7</accession>
<evidence type="ECO:0000313" key="6">
    <source>
        <dbReference type="EMBL" id="APW64478.1"/>
    </source>
</evidence>
<keyword evidence="4" id="KW-0812">Transmembrane</keyword>
<feature type="transmembrane region" description="Helical" evidence="4">
    <location>
        <begin position="425"/>
        <end position="443"/>
    </location>
</feature>
<dbReference type="SUPFAM" id="SSF54862">
    <property type="entry name" value="4Fe-4S ferredoxins"/>
    <property type="match status" value="1"/>
</dbReference>
<dbReference type="GO" id="GO:0045893">
    <property type="term" value="P:positive regulation of DNA-templated transcription"/>
    <property type="evidence" value="ECO:0007669"/>
    <property type="project" value="InterPro"/>
</dbReference>
<name>A0A1P8KIU7_9BACT</name>
<dbReference type="GO" id="GO:0005886">
    <property type="term" value="C:plasma membrane"/>
    <property type="evidence" value="ECO:0007669"/>
    <property type="project" value="UniProtKB-SubCell"/>
</dbReference>
<protein>
    <recommendedName>
        <fullName evidence="5">FMN-binding domain-containing protein</fullName>
    </recommendedName>
</protein>
<keyword evidence="2" id="KW-1003">Cell membrane</keyword>
<feature type="transmembrane region" description="Helical" evidence="4">
    <location>
        <begin position="396"/>
        <end position="413"/>
    </location>
</feature>
<dbReference type="AlphaFoldDB" id="A0A1P8KIU7"/>
<evidence type="ECO:0000256" key="4">
    <source>
        <dbReference type="SAM" id="Phobius"/>
    </source>
</evidence>
<sequence length="684" mass="78246">MFRLFFIIFIFFVSINNINASMSKEQISNYLKEPLQLGEKDTTLALWEVLDKNNTLHSYIFETHDLAPIAGFSGGKMNMLVQMDTEGNFLDVTLLEQDEPVFVSGLGVAPFIEFLNQYKGKSLKDNIKVGGGNGSGSSVHIDGVSKATASVKIANDSILASGIKIAKEKLSGVAPKAISNPKKDLFEKYSWQELLDKKLVKNIKITKKQAEELFIDTEYFNELDEDEEKELFVDIYVADLSIPTLSRNIIKQSTQDELDGQLLDTEEAILVLANGSHDILGEEFVRNTSPDTLEIKQEGFALNIRDGDYEVNLKDGIPNFEQDVILQVDKRFDFDPSSSWTLNTKIVRGNDTLYGTPIVKDLTLTMDLPKKYFLIPKKEEKTPLWLSSIYEQKTKLIVLTIFLTILFVMLYKYQALLSNLRYKRSILLIFTLFFIGWFGQGQLSMVTVLGVVKAIVNSQSLMFLLYDPFSLIIWFFVFISLVIWGRGTFCGWLCPYGTLQEFSHYLGRLLKLPRIRFSENLNDKLVNIKYLVLASLILSVIFAPNISEYLVEIEPFKTSITLIFDREIPYVLYALFWLFLGMFLFKGFCRYICPLGAFLSLMGRLKILDWLPRRFECGNPCNNCHKSCNYQAIDKKSGNIKYADCFQCLDCVQIYSDSNLCKILKKDAQKEKDMLIKNWRKENA</sequence>
<evidence type="ECO:0000256" key="3">
    <source>
        <dbReference type="ARBA" id="ARBA00023136"/>
    </source>
</evidence>
<proteinExistence type="predicted"/>
<dbReference type="PANTHER" id="PTHR30224">
    <property type="entry name" value="ELECTRON TRANSPORT PROTEIN"/>
    <property type="match status" value="1"/>
</dbReference>
<dbReference type="InterPro" id="IPR052378">
    <property type="entry name" value="NosR_regulator"/>
</dbReference>
<dbReference type="STRING" id="1850254.LPB137_00815"/>
<keyword evidence="7" id="KW-1185">Reference proteome</keyword>